<dbReference type="Proteomes" id="UP000308730">
    <property type="component" value="Unassembled WGS sequence"/>
</dbReference>
<dbReference type="OrthoDB" id="3354175at2759"/>
<accession>A0A4S4M3U5</accession>
<protein>
    <submittedName>
        <fullName evidence="2">Uncharacterized protein</fullName>
    </submittedName>
</protein>
<gene>
    <name evidence="2" type="ORF">EUX98_g8813</name>
</gene>
<keyword evidence="3" id="KW-1185">Reference proteome</keyword>
<feature type="transmembrane region" description="Helical" evidence="1">
    <location>
        <begin position="12"/>
        <end position="38"/>
    </location>
</feature>
<evidence type="ECO:0000313" key="3">
    <source>
        <dbReference type="Proteomes" id="UP000308730"/>
    </source>
</evidence>
<dbReference type="AlphaFoldDB" id="A0A4S4M3U5"/>
<sequence>MQQFPLDKTFIIATWLEALIYGFFFCLFSASVYVNFVLKKSQDTHSKTMFY</sequence>
<keyword evidence="1" id="KW-0472">Membrane</keyword>
<comment type="caution">
    <text evidence="2">The sequence shown here is derived from an EMBL/GenBank/DDBJ whole genome shotgun (WGS) entry which is preliminary data.</text>
</comment>
<reference evidence="2 3" key="1">
    <citation type="submission" date="2019-02" db="EMBL/GenBank/DDBJ databases">
        <title>Genome sequencing of the rare red list fungi Antrodiella citrinella (Flaviporus citrinellus).</title>
        <authorList>
            <person name="Buettner E."/>
            <person name="Kellner H."/>
        </authorList>
    </citation>
    <scope>NUCLEOTIDE SEQUENCE [LARGE SCALE GENOMIC DNA]</scope>
    <source>
        <strain evidence="2 3">DSM 108506</strain>
    </source>
</reference>
<organism evidence="2 3">
    <name type="scientific">Antrodiella citrinella</name>
    <dbReference type="NCBI Taxonomy" id="2447956"/>
    <lineage>
        <taxon>Eukaryota</taxon>
        <taxon>Fungi</taxon>
        <taxon>Dikarya</taxon>
        <taxon>Basidiomycota</taxon>
        <taxon>Agaricomycotina</taxon>
        <taxon>Agaricomycetes</taxon>
        <taxon>Polyporales</taxon>
        <taxon>Steccherinaceae</taxon>
        <taxon>Antrodiella</taxon>
    </lineage>
</organism>
<keyword evidence="1" id="KW-0812">Transmembrane</keyword>
<keyword evidence="1" id="KW-1133">Transmembrane helix</keyword>
<feature type="non-terminal residue" evidence="2">
    <location>
        <position position="51"/>
    </location>
</feature>
<proteinExistence type="predicted"/>
<evidence type="ECO:0000256" key="1">
    <source>
        <dbReference type="SAM" id="Phobius"/>
    </source>
</evidence>
<name>A0A4S4M3U5_9APHY</name>
<dbReference type="EMBL" id="SGPM01000550">
    <property type="protein sequence ID" value="THH19227.1"/>
    <property type="molecule type" value="Genomic_DNA"/>
</dbReference>
<evidence type="ECO:0000313" key="2">
    <source>
        <dbReference type="EMBL" id="THH19227.1"/>
    </source>
</evidence>